<accession>A0A1L3JN34</accession>
<dbReference type="EMBL" id="CP018155">
    <property type="protein sequence ID" value="APG66504.1"/>
    <property type="molecule type" value="Genomic_DNA"/>
</dbReference>
<dbReference type="KEGG" id="ten:LPB136_13210"/>
<evidence type="ECO:0000313" key="2">
    <source>
        <dbReference type="EMBL" id="APG66504.1"/>
    </source>
</evidence>
<name>A0A1L3JN34_9FLAO</name>
<feature type="transmembrane region" description="Helical" evidence="1">
    <location>
        <begin position="39"/>
        <end position="60"/>
    </location>
</feature>
<keyword evidence="1" id="KW-0472">Membrane</keyword>
<proteinExistence type="predicted"/>
<dbReference type="AlphaFoldDB" id="A0A1L3JN34"/>
<evidence type="ECO:0000313" key="3">
    <source>
        <dbReference type="Proteomes" id="UP000181898"/>
    </source>
</evidence>
<keyword evidence="3" id="KW-1185">Reference proteome</keyword>
<sequence length="61" mass="6940">MFTTGRIVFAICFIIVFVGFMIFSYIKDAKSHSIHYKNTAKYVGIALITTIAVLILSKYIF</sequence>
<dbReference type="Proteomes" id="UP000181898">
    <property type="component" value="Chromosome"/>
</dbReference>
<gene>
    <name evidence="2" type="ORF">LPB136_13210</name>
</gene>
<evidence type="ECO:0000256" key="1">
    <source>
        <dbReference type="SAM" id="Phobius"/>
    </source>
</evidence>
<protein>
    <submittedName>
        <fullName evidence="2">Uncharacterized protein</fullName>
    </submittedName>
</protein>
<dbReference type="STRING" id="1850252.LPB136_13210"/>
<feature type="transmembrane region" description="Helical" evidence="1">
    <location>
        <begin position="6"/>
        <end position="27"/>
    </location>
</feature>
<keyword evidence="1" id="KW-1133">Transmembrane helix</keyword>
<keyword evidence="1" id="KW-0812">Transmembrane</keyword>
<organism evidence="2 3">
    <name type="scientific">Tenacibaculum todarodis</name>
    <dbReference type="NCBI Taxonomy" id="1850252"/>
    <lineage>
        <taxon>Bacteria</taxon>
        <taxon>Pseudomonadati</taxon>
        <taxon>Bacteroidota</taxon>
        <taxon>Flavobacteriia</taxon>
        <taxon>Flavobacteriales</taxon>
        <taxon>Flavobacteriaceae</taxon>
        <taxon>Tenacibaculum</taxon>
    </lineage>
</organism>
<reference evidence="2 3" key="1">
    <citation type="submission" date="2016-11" db="EMBL/GenBank/DDBJ databases">
        <title>Tenacibaculum sp. LPB0136, isolated from marine environment.</title>
        <authorList>
            <person name="Kim E."/>
            <person name="Yi H."/>
        </authorList>
    </citation>
    <scope>NUCLEOTIDE SEQUENCE [LARGE SCALE GENOMIC DNA]</scope>
    <source>
        <strain evidence="2 3">LPB0136</strain>
    </source>
</reference>